<feature type="domain" description="GST N-terminal" evidence="1">
    <location>
        <begin position="10"/>
        <end position="101"/>
    </location>
</feature>
<organism evidence="2 3">
    <name type="scientific">Lentinus brumalis</name>
    <dbReference type="NCBI Taxonomy" id="2498619"/>
    <lineage>
        <taxon>Eukaryota</taxon>
        <taxon>Fungi</taxon>
        <taxon>Dikarya</taxon>
        <taxon>Basidiomycota</taxon>
        <taxon>Agaricomycotina</taxon>
        <taxon>Agaricomycetes</taxon>
        <taxon>Polyporales</taxon>
        <taxon>Polyporaceae</taxon>
        <taxon>Lentinus</taxon>
    </lineage>
</organism>
<dbReference type="PROSITE" id="PS50404">
    <property type="entry name" value="GST_NTER"/>
    <property type="match status" value="1"/>
</dbReference>
<evidence type="ECO:0000259" key="1">
    <source>
        <dbReference type="PROSITE" id="PS50404"/>
    </source>
</evidence>
<dbReference type="Gene3D" id="1.20.1050.10">
    <property type="match status" value="1"/>
</dbReference>
<dbReference type="STRING" id="139420.A0A371DF19"/>
<dbReference type="SUPFAM" id="SSF52833">
    <property type="entry name" value="Thioredoxin-like"/>
    <property type="match status" value="1"/>
</dbReference>
<accession>A0A371DF19</accession>
<dbReference type="Proteomes" id="UP000256964">
    <property type="component" value="Unassembled WGS sequence"/>
</dbReference>
<dbReference type="InterPro" id="IPR004045">
    <property type="entry name" value="Glutathione_S-Trfase_N"/>
</dbReference>
<evidence type="ECO:0000313" key="2">
    <source>
        <dbReference type="EMBL" id="RDX51130.1"/>
    </source>
</evidence>
<keyword evidence="3" id="KW-1185">Reference proteome</keyword>
<dbReference type="Gene3D" id="3.40.30.10">
    <property type="entry name" value="Glutaredoxin"/>
    <property type="match status" value="1"/>
</dbReference>
<dbReference type="Pfam" id="PF13409">
    <property type="entry name" value="GST_N_2"/>
    <property type="match status" value="1"/>
</dbReference>
<dbReference type="Pfam" id="PF22041">
    <property type="entry name" value="GST_C_7"/>
    <property type="match status" value="1"/>
</dbReference>
<dbReference type="SUPFAM" id="SSF47616">
    <property type="entry name" value="GST C-terminal domain-like"/>
    <property type="match status" value="1"/>
</dbReference>
<protein>
    <recommendedName>
        <fullName evidence="1">GST N-terminal domain-containing protein</fullName>
    </recommendedName>
</protein>
<name>A0A371DF19_9APHY</name>
<dbReference type="InterPro" id="IPR036282">
    <property type="entry name" value="Glutathione-S-Trfase_C_sf"/>
</dbReference>
<evidence type="ECO:0000313" key="3">
    <source>
        <dbReference type="Proteomes" id="UP000256964"/>
    </source>
</evidence>
<dbReference type="InterPro" id="IPR036249">
    <property type="entry name" value="Thioredoxin-like_sf"/>
</dbReference>
<dbReference type="OrthoDB" id="4951845at2759"/>
<dbReference type="EMBL" id="KZ857396">
    <property type="protein sequence ID" value="RDX51130.1"/>
    <property type="molecule type" value="Genomic_DNA"/>
</dbReference>
<dbReference type="InterPro" id="IPR054416">
    <property type="entry name" value="GST_UstS-like_C"/>
</dbReference>
<proteinExistence type="predicted"/>
<sequence length="251" mass="28163">MPEPIVFYDIPANVRGIAFSGNTLKTRFSLNYKGLPFKTVWVEYPDIARTCKELGIGPTGTWPDGSPMYTLPAIHDPSTGTSIANSTAIARYLDATYPDTPRVIPEGTEAFHGAFEEALAPTLVPHLLYIHFPAVYGRLNEASKAYFKAARESVLGGQMEQWSPLGSETREQQWVKLEAGLGRIERWLTADGKERRFFMGDEPSFADFVLGARLLGLKRAIGEEHKEWKRVEQWHGGRWARLLLSMEAYAT</sequence>
<gene>
    <name evidence="2" type="ORF">OH76DRAFT_1401900</name>
</gene>
<reference evidence="2 3" key="1">
    <citation type="journal article" date="2018" name="Biotechnol. Biofuels">
        <title>Integrative visual omics of the white-rot fungus Polyporus brumalis exposes the biotechnological potential of its oxidative enzymes for delignifying raw plant biomass.</title>
        <authorList>
            <person name="Miyauchi S."/>
            <person name="Rancon A."/>
            <person name="Drula E."/>
            <person name="Hage H."/>
            <person name="Chaduli D."/>
            <person name="Favel A."/>
            <person name="Grisel S."/>
            <person name="Henrissat B."/>
            <person name="Herpoel-Gimbert I."/>
            <person name="Ruiz-Duenas F.J."/>
            <person name="Chevret D."/>
            <person name="Hainaut M."/>
            <person name="Lin J."/>
            <person name="Wang M."/>
            <person name="Pangilinan J."/>
            <person name="Lipzen A."/>
            <person name="Lesage-Meessen L."/>
            <person name="Navarro D."/>
            <person name="Riley R."/>
            <person name="Grigoriev I.V."/>
            <person name="Zhou S."/>
            <person name="Raouche S."/>
            <person name="Rosso M.N."/>
        </authorList>
    </citation>
    <scope>NUCLEOTIDE SEQUENCE [LARGE SCALE GENOMIC DNA]</scope>
    <source>
        <strain evidence="2 3">BRFM 1820</strain>
    </source>
</reference>
<dbReference type="AlphaFoldDB" id="A0A371DF19"/>